<dbReference type="PANTHER" id="PTHR43546:SF9">
    <property type="entry name" value="L-ASCORBATE-6-PHOSPHATE LACTONASE ULAG-RELATED"/>
    <property type="match status" value="1"/>
</dbReference>
<dbReference type="CDD" id="cd06262">
    <property type="entry name" value="metallo-hydrolase-like_MBL-fold"/>
    <property type="match status" value="1"/>
</dbReference>
<dbReference type="InterPro" id="IPR001279">
    <property type="entry name" value="Metallo-B-lactamas"/>
</dbReference>
<protein>
    <recommendedName>
        <fullName evidence="2">Metallo-beta-lactamase domain-containing protein</fullName>
    </recommendedName>
</protein>
<dbReference type="InterPro" id="IPR036866">
    <property type="entry name" value="RibonucZ/Hydroxyglut_hydro"/>
</dbReference>
<evidence type="ECO:0000313" key="4">
    <source>
        <dbReference type="Proteomes" id="UP000816034"/>
    </source>
</evidence>
<sequence length="317" mass="35415">MHFTRHVRAIGGATFVFEQQQSNSASLDVSQSIAIGCDPVLCPKDHVQDYGIFKTQRLQAPSLLSESDLEHVDIWLLTHGHDDHLDEFGLEKILKGKQSSIIVAHPGVEKLLTKALKQTSTSFGDRQVHWLSPQQEVEFEDLNGFHVKIRAVHAFHGKSKFFGSILPRGNGNGYLVELKEVYGKNSHTPSSSNQDVITSSNSSTRFYVTGDHVFNEENILQDTNELFSAPLDFIITNGGEATVERIPYGIGSLLHLVMGPITNGETHIRAMHERIRPKQTFVVHHGTFQHYPQTYTRETFEVSSGIKVLFAGDDVEV</sequence>
<dbReference type="PANTHER" id="PTHR43546">
    <property type="entry name" value="UPF0173 METAL-DEPENDENT HYDROLASE MJ1163-RELATED"/>
    <property type="match status" value="1"/>
</dbReference>
<gene>
    <name evidence="3" type="ORF">C9374_005264</name>
</gene>
<keyword evidence="4" id="KW-1185">Reference proteome</keyword>
<dbReference type="AlphaFoldDB" id="A0AA88KIC8"/>
<accession>A0AA88KIC8</accession>
<dbReference type="RefSeq" id="XP_044548363.1">
    <property type="nucleotide sequence ID" value="XM_044694995.1"/>
</dbReference>
<reference evidence="3 4" key="1">
    <citation type="journal article" date="2018" name="BMC Genomics">
        <title>The genome of Naegleria lovaniensis, the basis for a comparative approach to unravel pathogenicity factors of the human pathogenic amoeba N. fowleri.</title>
        <authorList>
            <person name="Liechti N."/>
            <person name="Schurch N."/>
            <person name="Bruggmann R."/>
            <person name="Wittwer M."/>
        </authorList>
    </citation>
    <scope>NUCLEOTIDE SEQUENCE [LARGE SCALE GENOMIC DNA]</scope>
    <source>
        <strain evidence="3 4">ATCC 30569</strain>
    </source>
</reference>
<comment type="caution">
    <text evidence="3">The sequence shown here is derived from an EMBL/GenBank/DDBJ whole genome shotgun (WGS) entry which is preliminary data.</text>
</comment>
<organism evidence="3 4">
    <name type="scientific">Naegleria lovaniensis</name>
    <name type="common">Amoeba</name>
    <dbReference type="NCBI Taxonomy" id="51637"/>
    <lineage>
        <taxon>Eukaryota</taxon>
        <taxon>Discoba</taxon>
        <taxon>Heterolobosea</taxon>
        <taxon>Tetramitia</taxon>
        <taxon>Eutetramitia</taxon>
        <taxon>Vahlkampfiidae</taxon>
        <taxon>Naegleria</taxon>
    </lineage>
</organism>
<dbReference type="InterPro" id="IPR050114">
    <property type="entry name" value="UPF0173_UPF0282_UlaG_hydrolase"/>
</dbReference>
<dbReference type="Pfam" id="PF12706">
    <property type="entry name" value="Lactamase_B_2"/>
    <property type="match status" value="1"/>
</dbReference>
<keyword evidence="1" id="KW-0378">Hydrolase</keyword>
<dbReference type="Gene3D" id="3.60.15.10">
    <property type="entry name" value="Ribonuclease Z/Hydroxyacylglutathione hydrolase-like"/>
    <property type="match status" value="1"/>
</dbReference>
<dbReference type="EMBL" id="PYSW02000023">
    <property type="protein sequence ID" value="KAG2382684.1"/>
    <property type="molecule type" value="Genomic_DNA"/>
</dbReference>
<dbReference type="GeneID" id="68097719"/>
<proteinExistence type="predicted"/>
<evidence type="ECO:0000259" key="2">
    <source>
        <dbReference type="Pfam" id="PF12706"/>
    </source>
</evidence>
<evidence type="ECO:0000256" key="1">
    <source>
        <dbReference type="ARBA" id="ARBA00022801"/>
    </source>
</evidence>
<dbReference type="SUPFAM" id="SSF56281">
    <property type="entry name" value="Metallo-hydrolase/oxidoreductase"/>
    <property type="match status" value="1"/>
</dbReference>
<dbReference type="Proteomes" id="UP000816034">
    <property type="component" value="Unassembled WGS sequence"/>
</dbReference>
<feature type="domain" description="Metallo-beta-lactamase" evidence="2">
    <location>
        <begin position="55"/>
        <end position="163"/>
    </location>
</feature>
<dbReference type="GO" id="GO:0016787">
    <property type="term" value="F:hydrolase activity"/>
    <property type="evidence" value="ECO:0007669"/>
    <property type="project" value="UniProtKB-KW"/>
</dbReference>
<evidence type="ECO:0000313" key="3">
    <source>
        <dbReference type="EMBL" id="KAG2382684.1"/>
    </source>
</evidence>
<name>A0AA88KIC8_NAELO</name>